<protein>
    <submittedName>
        <fullName evidence="5">28S ribosomal protein S11, mitochondrial</fullName>
    </submittedName>
</protein>
<dbReference type="RefSeq" id="XP_026731760.1">
    <property type="nucleotide sequence ID" value="XM_026875959.1"/>
</dbReference>
<proteinExistence type="inferred from homology"/>
<evidence type="ECO:0000256" key="1">
    <source>
        <dbReference type="ARBA" id="ARBA00006194"/>
    </source>
</evidence>
<dbReference type="Gene3D" id="3.30.420.80">
    <property type="entry name" value="Ribosomal protein S11"/>
    <property type="match status" value="1"/>
</dbReference>
<organism evidence="4 5">
    <name type="scientific">Trichoplusia ni</name>
    <name type="common">Cabbage looper</name>
    <dbReference type="NCBI Taxonomy" id="7111"/>
    <lineage>
        <taxon>Eukaryota</taxon>
        <taxon>Metazoa</taxon>
        <taxon>Ecdysozoa</taxon>
        <taxon>Arthropoda</taxon>
        <taxon>Hexapoda</taxon>
        <taxon>Insecta</taxon>
        <taxon>Pterygota</taxon>
        <taxon>Neoptera</taxon>
        <taxon>Endopterygota</taxon>
        <taxon>Lepidoptera</taxon>
        <taxon>Glossata</taxon>
        <taxon>Ditrysia</taxon>
        <taxon>Noctuoidea</taxon>
        <taxon>Noctuidae</taxon>
        <taxon>Plusiinae</taxon>
        <taxon>Trichoplusia</taxon>
    </lineage>
</organism>
<reference evidence="5" key="1">
    <citation type="submission" date="2025-08" db="UniProtKB">
        <authorList>
            <consortium name="RefSeq"/>
        </authorList>
    </citation>
    <scope>IDENTIFICATION</scope>
</reference>
<dbReference type="InParanoid" id="A0A7E5VTU0"/>
<evidence type="ECO:0000256" key="2">
    <source>
        <dbReference type="ARBA" id="ARBA00022980"/>
    </source>
</evidence>
<dbReference type="GO" id="GO:0003735">
    <property type="term" value="F:structural constituent of ribosome"/>
    <property type="evidence" value="ECO:0007669"/>
    <property type="project" value="InterPro"/>
</dbReference>
<name>A0A7E5VTU0_TRINI</name>
<dbReference type="FunCoup" id="A0A7E5VTU0">
    <property type="interactions" value="426"/>
</dbReference>
<keyword evidence="4" id="KW-1185">Reference proteome</keyword>
<sequence>MLSAIRNTLRVPVTTATRLFQTSVVQASDKFDHKRIPLEDEGVQGEKIVDLDSALKVKQNLFPTLDSDNLLFNGMLYKDLPICNIRVSHNNTIFTLTDAAGTVKVIRSCGMEGFKNTKKGTNIAAQTTAISIATRAIDRGFKTIRVRVQGLGPGRLAAVKGLQMGGLEIISITDNTHVSWNPPRARKARRL</sequence>
<dbReference type="OrthoDB" id="1654884at2759"/>
<dbReference type="Pfam" id="PF00411">
    <property type="entry name" value="Ribosomal_S11"/>
    <property type="match status" value="1"/>
</dbReference>
<dbReference type="CTD" id="64963"/>
<dbReference type="SUPFAM" id="SSF53137">
    <property type="entry name" value="Translational machinery components"/>
    <property type="match status" value="1"/>
</dbReference>
<dbReference type="AlphaFoldDB" id="A0A7E5VTU0"/>
<comment type="similarity">
    <text evidence="1">Belongs to the universal ribosomal protein uS11 family.</text>
</comment>
<keyword evidence="2 5" id="KW-0689">Ribosomal protein</keyword>
<accession>A0A7E5VTU0</accession>
<keyword evidence="3" id="KW-0687">Ribonucleoprotein</keyword>
<evidence type="ECO:0000313" key="5">
    <source>
        <dbReference type="RefSeq" id="XP_026731760.1"/>
    </source>
</evidence>
<gene>
    <name evidence="5" type="primary">LOC113496670</name>
</gene>
<evidence type="ECO:0000256" key="3">
    <source>
        <dbReference type="ARBA" id="ARBA00023274"/>
    </source>
</evidence>
<dbReference type="Proteomes" id="UP000322000">
    <property type="component" value="Chromosome 8"/>
</dbReference>
<dbReference type="GO" id="GO:1990904">
    <property type="term" value="C:ribonucleoprotein complex"/>
    <property type="evidence" value="ECO:0007669"/>
    <property type="project" value="UniProtKB-KW"/>
</dbReference>
<dbReference type="GO" id="GO:0005840">
    <property type="term" value="C:ribosome"/>
    <property type="evidence" value="ECO:0007669"/>
    <property type="project" value="UniProtKB-KW"/>
</dbReference>
<dbReference type="InterPro" id="IPR036967">
    <property type="entry name" value="Ribosomal_uS11_sf"/>
</dbReference>
<dbReference type="GO" id="GO:0006412">
    <property type="term" value="P:translation"/>
    <property type="evidence" value="ECO:0007669"/>
    <property type="project" value="InterPro"/>
</dbReference>
<dbReference type="PANTHER" id="PTHR11759">
    <property type="entry name" value="40S RIBOSOMAL PROTEIN S14/30S RIBOSOMAL PROTEIN S11"/>
    <property type="match status" value="1"/>
</dbReference>
<evidence type="ECO:0000313" key="4">
    <source>
        <dbReference type="Proteomes" id="UP000322000"/>
    </source>
</evidence>
<dbReference type="GeneID" id="113496670"/>
<dbReference type="HAMAP" id="MF_01310">
    <property type="entry name" value="Ribosomal_uS11"/>
    <property type="match status" value="1"/>
</dbReference>
<dbReference type="KEGG" id="tnl:113496670"/>
<dbReference type="InterPro" id="IPR001971">
    <property type="entry name" value="Ribosomal_uS11"/>
</dbReference>